<accession>A0A1E4TPQ5</accession>
<dbReference type="Pfam" id="PF08953">
    <property type="entry name" value="DUF1899"/>
    <property type="match status" value="1"/>
</dbReference>
<dbReference type="GO" id="GO:0071846">
    <property type="term" value="P:actin filament debranching"/>
    <property type="evidence" value="ECO:0007669"/>
    <property type="project" value="EnsemblFungi"/>
</dbReference>
<dbReference type="InterPro" id="IPR020472">
    <property type="entry name" value="WD40_PAC1"/>
</dbReference>
<dbReference type="GO" id="GO:0071933">
    <property type="term" value="F:Arp2/3 complex binding"/>
    <property type="evidence" value="ECO:0007669"/>
    <property type="project" value="EnsemblFungi"/>
</dbReference>
<evidence type="ECO:0000313" key="14">
    <source>
        <dbReference type="Proteomes" id="UP000094236"/>
    </source>
</evidence>
<dbReference type="FunFam" id="2.130.10.10:FF:000197">
    <property type="entry name" value="Coronin"/>
    <property type="match status" value="1"/>
</dbReference>
<dbReference type="STRING" id="669874.A0A1E4TPQ5"/>
<keyword evidence="3 8" id="KW-0853">WD repeat</keyword>
<dbReference type="InterPro" id="IPR036322">
    <property type="entry name" value="WD40_repeat_dom_sf"/>
</dbReference>
<dbReference type="GO" id="GO:0030479">
    <property type="term" value="C:actin cortical patch"/>
    <property type="evidence" value="ECO:0007669"/>
    <property type="project" value="EnsemblFungi"/>
</dbReference>
<evidence type="ECO:0000259" key="12">
    <source>
        <dbReference type="SMART" id="SM01166"/>
    </source>
</evidence>
<dbReference type="InterPro" id="IPR015505">
    <property type="entry name" value="Coronin"/>
</dbReference>
<dbReference type="Proteomes" id="UP000094236">
    <property type="component" value="Unassembled WGS sequence"/>
</dbReference>
<evidence type="ECO:0000256" key="11">
    <source>
        <dbReference type="SAM" id="MobiDB-lite"/>
    </source>
</evidence>
<evidence type="ECO:0000256" key="3">
    <source>
        <dbReference type="ARBA" id="ARBA00022574"/>
    </source>
</evidence>
<keyword evidence="5 10" id="KW-0175">Coiled coil</keyword>
<gene>
    <name evidence="13" type="ORF">PACTADRAFT_35477</name>
</gene>
<dbReference type="GO" id="GO:0007015">
    <property type="term" value="P:actin filament organization"/>
    <property type="evidence" value="ECO:0007669"/>
    <property type="project" value="EnsemblFungi"/>
</dbReference>
<feature type="compositionally biased region" description="Low complexity" evidence="11">
    <location>
        <begin position="423"/>
        <end position="435"/>
    </location>
</feature>
<dbReference type="Pfam" id="PF00400">
    <property type="entry name" value="WD40"/>
    <property type="match status" value="2"/>
</dbReference>
<evidence type="ECO:0000256" key="9">
    <source>
        <dbReference type="RuleBase" id="RU280818"/>
    </source>
</evidence>
<keyword evidence="2" id="KW-0597">Phosphoprotein</keyword>
<keyword evidence="14" id="KW-1185">Reference proteome</keyword>
<reference evidence="14" key="1">
    <citation type="submission" date="2016-05" db="EMBL/GenBank/DDBJ databases">
        <title>Comparative genomics of biotechnologically important yeasts.</title>
        <authorList>
            <consortium name="DOE Joint Genome Institute"/>
            <person name="Riley R."/>
            <person name="Haridas S."/>
            <person name="Wolfe K.H."/>
            <person name="Lopes M.R."/>
            <person name="Hittinger C.T."/>
            <person name="Goker M."/>
            <person name="Salamov A."/>
            <person name="Wisecaver J."/>
            <person name="Long T.M."/>
            <person name="Aerts A.L."/>
            <person name="Barry K."/>
            <person name="Choi C."/>
            <person name="Clum A."/>
            <person name="Coughlan A.Y."/>
            <person name="Deshpande S."/>
            <person name="Douglass A.P."/>
            <person name="Hanson S.J."/>
            <person name="Klenk H.-P."/>
            <person name="Labutti K."/>
            <person name="Lapidus A."/>
            <person name="Lindquist E."/>
            <person name="Lipzen A."/>
            <person name="Meier-Kolthoff J.P."/>
            <person name="Ohm R.A."/>
            <person name="Otillar R.P."/>
            <person name="Pangilinan J."/>
            <person name="Peng Y."/>
            <person name="Rokas A."/>
            <person name="Rosa C.A."/>
            <person name="Scheuner C."/>
            <person name="Sibirny A.A."/>
            <person name="Slot J.C."/>
            <person name="Stielow J.B."/>
            <person name="Sun H."/>
            <person name="Kurtzman C.P."/>
            <person name="Blackwell M."/>
            <person name="Grigoriev I.V."/>
            <person name="Jeffries T.W."/>
        </authorList>
    </citation>
    <scope>NUCLEOTIDE SEQUENCE [LARGE SCALE GENOMIC DNA]</scope>
    <source>
        <strain evidence="14">NRRL Y-2460</strain>
    </source>
</reference>
<dbReference type="GO" id="GO:0034316">
    <property type="term" value="P:negative regulation of Arp2/3 complex-mediated actin nucleation"/>
    <property type="evidence" value="ECO:0007669"/>
    <property type="project" value="EnsemblFungi"/>
</dbReference>
<dbReference type="GO" id="GO:0007017">
    <property type="term" value="P:microtubule-based process"/>
    <property type="evidence" value="ECO:0007669"/>
    <property type="project" value="EnsemblFungi"/>
</dbReference>
<protein>
    <recommendedName>
        <fullName evidence="9">Coronin</fullName>
    </recommendedName>
</protein>
<evidence type="ECO:0000313" key="13">
    <source>
        <dbReference type="EMBL" id="ODV93727.1"/>
    </source>
</evidence>
<dbReference type="PROSITE" id="PS00678">
    <property type="entry name" value="WD_REPEATS_1"/>
    <property type="match status" value="2"/>
</dbReference>
<comment type="similarity">
    <text evidence="1 9">Belongs to the WD repeat coronin family.</text>
</comment>
<evidence type="ECO:0000256" key="6">
    <source>
        <dbReference type="ARBA" id="ARBA00023203"/>
    </source>
</evidence>
<dbReference type="Gene3D" id="2.130.10.10">
    <property type="entry name" value="YVTN repeat-like/Quinoprotein amine dehydrogenase"/>
    <property type="match status" value="1"/>
</dbReference>
<dbReference type="GO" id="GO:0030674">
    <property type="term" value="F:protein-macromolecule adaptor activity"/>
    <property type="evidence" value="ECO:0007669"/>
    <property type="project" value="EnsemblFungi"/>
</dbReference>
<proteinExistence type="inferred from homology"/>
<evidence type="ECO:0000256" key="7">
    <source>
        <dbReference type="ARBA" id="ARBA00062568"/>
    </source>
</evidence>
<dbReference type="SUPFAM" id="SSF50978">
    <property type="entry name" value="WD40 repeat-like"/>
    <property type="match status" value="1"/>
</dbReference>
<dbReference type="Pfam" id="PF16300">
    <property type="entry name" value="WD40_4"/>
    <property type="match status" value="1"/>
</dbReference>
<organism evidence="13 14">
    <name type="scientific">Pachysolen tannophilus NRRL Y-2460</name>
    <dbReference type="NCBI Taxonomy" id="669874"/>
    <lineage>
        <taxon>Eukaryota</taxon>
        <taxon>Fungi</taxon>
        <taxon>Dikarya</taxon>
        <taxon>Ascomycota</taxon>
        <taxon>Saccharomycotina</taxon>
        <taxon>Pichiomycetes</taxon>
        <taxon>Pachysolenaceae</taxon>
        <taxon>Pachysolen</taxon>
    </lineage>
</organism>
<dbReference type="GO" id="GO:2000601">
    <property type="term" value="P:positive regulation of Arp2/3 complex-mediated actin nucleation"/>
    <property type="evidence" value="ECO:0007669"/>
    <property type="project" value="EnsemblFungi"/>
</dbReference>
<keyword evidence="4 9" id="KW-0677">Repeat</keyword>
<dbReference type="GO" id="GO:0030139">
    <property type="term" value="C:endocytic vesicle"/>
    <property type="evidence" value="ECO:0007669"/>
    <property type="project" value="EnsemblFungi"/>
</dbReference>
<dbReference type="OrthoDB" id="1850764at2759"/>
<dbReference type="PANTHER" id="PTHR10856:SF0">
    <property type="entry name" value="CORONIN"/>
    <property type="match status" value="1"/>
</dbReference>
<dbReference type="PRINTS" id="PR00320">
    <property type="entry name" value="GPROTEINBRPT"/>
</dbReference>
<dbReference type="InterPro" id="IPR001680">
    <property type="entry name" value="WD40_rpt"/>
</dbReference>
<dbReference type="GO" id="GO:0051015">
    <property type="term" value="F:actin filament binding"/>
    <property type="evidence" value="ECO:0007669"/>
    <property type="project" value="EnsemblFungi"/>
</dbReference>
<dbReference type="SMART" id="SM01167">
    <property type="entry name" value="DUF1900"/>
    <property type="match status" value="1"/>
</dbReference>
<name>A0A1E4TPQ5_PACTA</name>
<dbReference type="GO" id="GO:0008017">
    <property type="term" value="F:microtubule binding"/>
    <property type="evidence" value="ECO:0007669"/>
    <property type="project" value="EnsemblFungi"/>
</dbReference>
<keyword evidence="6" id="KW-0009">Actin-binding</keyword>
<dbReference type="GO" id="GO:1990819">
    <property type="term" value="C:mating projection actin fusion focus"/>
    <property type="evidence" value="ECO:0007669"/>
    <property type="project" value="EnsemblFungi"/>
</dbReference>
<feature type="compositionally biased region" description="Acidic residues" evidence="11">
    <location>
        <begin position="494"/>
        <end position="503"/>
    </location>
</feature>
<dbReference type="PROSITE" id="PS50082">
    <property type="entry name" value="WD_REPEATS_2"/>
    <property type="match status" value="2"/>
</dbReference>
<feature type="compositionally biased region" description="Basic and acidic residues" evidence="11">
    <location>
        <begin position="513"/>
        <end position="553"/>
    </location>
</feature>
<feature type="coiled-coil region" evidence="10">
    <location>
        <begin position="590"/>
        <end position="631"/>
    </location>
</feature>
<evidence type="ECO:0000256" key="8">
    <source>
        <dbReference type="PROSITE-ProRule" id="PRU00221"/>
    </source>
</evidence>
<feature type="repeat" description="WD" evidence="8">
    <location>
        <begin position="178"/>
        <end position="219"/>
    </location>
</feature>
<dbReference type="InterPro" id="IPR015943">
    <property type="entry name" value="WD40/YVTN_repeat-like_dom_sf"/>
</dbReference>
<evidence type="ECO:0000256" key="2">
    <source>
        <dbReference type="ARBA" id="ARBA00022553"/>
    </source>
</evidence>
<feature type="domain" description="DUF1899" evidence="12">
    <location>
        <begin position="4"/>
        <end position="68"/>
    </location>
</feature>
<dbReference type="GO" id="GO:0051666">
    <property type="term" value="P:actin cortical patch localization"/>
    <property type="evidence" value="ECO:0007669"/>
    <property type="project" value="EnsemblFungi"/>
</dbReference>
<dbReference type="EMBL" id="KV454017">
    <property type="protein sequence ID" value="ODV93727.1"/>
    <property type="molecule type" value="Genomic_DNA"/>
</dbReference>
<feature type="repeat" description="WD" evidence="8">
    <location>
        <begin position="136"/>
        <end position="178"/>
    </location>
</feature>
<evidence type="ECO:0000256" key="1">
    <source>
        <dbReference type="ARBA" id="ARBA00009482"/>
    </source>
</evidence>
<dbReference type="InterPro" id="IPR015048">
    <property type="entry name" value="DUF1899"/>
</dbReference>
<feature type="region of interest" description="Disordered" evidence="11">
    <location>
        <begin position="415"/>
        <end position="444"/>
    </location>
</feature>
<dbReference type="PROSITE" id="PS50294">
    <property type="entry name" value="WD_REPEATS_REGION"/>
    <property type="match status" value="2"/>
</dbReference>
<dbReference type="PANTHER" id="PTHR10856">
    <property type="entry name" value="CORONIN"/>
    <property type="match status" value="1"/>
</dbReference>
<feature type="region of interest" description="Disordered" evidence="11">
    <location>
        <begin position="475"/>
        <end position="553"/>
    </location>
</feature>
<dbReference type="GO" id="GO:0110085">
    <property type="term" value="C:mitotic actomyosin contractile ring"/>
    <property type="evidence" value="ECO:0007669"/>
    <property type="project" value="EnsemblFungi"/>
</dbReference>
<comment type="subunit">
    <text evidence="7">Binds to F-actin.</text>
</comment>
<dbReference type="SMART" id="SM00320">
    <property type="entry name" value="WD40"/>
    <property type="match status" value="4"/>
</dbReference>
<sequence length="631" mass="70529">MSGKFVRASKYRHVFCQKAKKELSYENLKITTNAHDGNLIKVNAKYISACWQSGGGGAFAIIPLHEVGKAPDLVPLFRSSATVLDTDLSPFDDEVVVSAGDDGKISVWRIPTDFSFHNYVDENNEIKDIKQPLKTLQGHKRKVGALKFNPVVENILASSSLDYSVKIWNIETGEELITLQQKDAIQSFDWNYNGSKIATTSRDKKIRIWNVKTGELISEGPGHAGARASRVVWLGNTDRIATTGFGKLSDRQIGVWDINKIDAGPIGGFYTVDLSSGILMPMYDSSTKILYLAGKGDGNIRYYEFENDELFTLSEYQSVEPQRGFAIAPKYCVSLKDNELLKSYKTVNDSVIEPLSFICPRRGEFFQEDIYPDCPSKKPALTAEEWWNKNATCDGPVLVRLKDLYEGSDEPTFKASEKITEKTTTPASVPASVPAKADQPIEKKDTQVATDIERLKPKQNVDELLKASDKVTSLLDKVNNETEDTPSKNRKDVEEDEWNDQADDQLYKTSKSIVKDDVNHESVKEPVQEKPKVETPVETKSEEKVKAEPKVEPKVEKEIEITKPTTSVEPTAAPQVSKVAGAASGLKQNVEKLSQTVDRLHAILERLIEHNLEKDDRIKSLETKIDKLLEK</sequence>
<dbReference type="SMART" id="SM01166">
    <property type="entry name" value="DUF1899"/>
    <property type="match status" value="1"/>
</dbReference>
<evidence type="ECO:0000256" key="4">
    <source>
        <dbReference type="ARBA" id="ARBA00022737"/>
    </source>
</evidence>
<dbReference type="AlphaFoldDB" id="A0A1E4TPQ5"/>
<evidence type="ECO:0000256" key="5">
    <source>
        <dbReference type="ARBA" id="ARBA00023054"/>
    </source>
</evidence>
<dbReference type="InterPro" id="IPR019775">
    <property type="entry name" value="WD40_repeat_CS"/>
</dbReference>
<evidence type="ECO:0000256" key="10">
    <source>
        <dbReference type="SAM" id="Coils"/>
    </source>
</evidence>